<evidence type="ECO:0000256" key="1">
    <source>
        <dbReference type="SAM" id="MobiDB-lite"/>
    </source>
</evidence>
<keyword evidence="2" id="KW-1133">Transmembrane helix</keyword>
<protein>
    <submittedName>
        <fullName evidence="3">Uncharacterized protein</fullName>
    </submittedName>
</protein>
<reference evidence="3 4" key="1">
    <citation type="submission" date="2020-02" db="EMBL/GenBank/DDBJ databases">
        <title>Whole-genome analyses of novel actinobacteria.</title>
        <authorList>
            <person name="Sahin N."/>
        </authorList>
    </citation>
    <scope>NUCLEOTIDE SEQUENCE [LARGE SCALE GENOMIC DNA]</scope>
    <source>
        <strain evidence="3 4">A7024</strain>
    </source>
</reference>
<feature type="transmembrane region" description="Helical" evidence="2">
    <location>
        <begin position="43"/>
        <end position="61"/>
    </location>
</feature>
<dbReference type="InterPro" id="IPR045924">
    <property type="entry name" value="DUF6343"/>
</dbReference>
<dbReference type="Proteomes" id="UP000481583">
    <property type="component" value="Unassembled WGS sequence"/>
</dbReference>
<keyword evidence="4" id="KW-1185">Reference proteome</keyword>
<proteinExistence type="predicted"/>
<evidence type="ECO:0000256" key="2">
    <source>
        <dbReference type="SAM" id="Phobius"/>
    </source>
</evidence>
<feature type="transmembrane region" description="Helical" evidence="2">
    <location>
        <begin position="18"/>
        <end position="37"/>
    </location>
</feature>
<feature type="region of interest" description="Disordered" evidence="1">
    <location>
        <begin position="69"/>
        <end position="93"/>
    </location>
</feature>
<keyword evidence="2" id="KW-0812">Transmembrane</keyword>
<accession>A0A6G4U804</accession>
<dbReference type="EMBL" id="JAAKZV010000184">
    <property type="protein sequence ID" value="NGN68132.1"/>
    <property type="molecule type" value="Genomic_DNA"/>
</dbReference>
<evidence type="ECO:0000313" key="3">
    <source>
        <dbReference type="EMBL" id="NGN68132.1"/>
    </source>
</evidence>
<dbReference type="Pfam" id="PF19870">
    <property type="entry name" value="DUF6343"/>
    <property type="match status" value="1"/>
</dbReference>
<sequence>MRSGDEPAHARSPLRMRFWLALWGLLWTLAGTLAFALTDRPGWATFCAILAAAAAVDLAVVRHRIRQGAHYQPGPTVPPYHPVDDDEHRPPKD</sequence>
<gene>
    <name evidence="3" type="ORF">G5C51_30060</name>
</gene>
<comment type="caution">
    <text evidence="3">The sequence shown here is derived from an EMBL/GenBank/DDBJ whole genome shotgun (WGS) entry which is preliminary data.</text>
</comment>
<name>A0A6G4U804_9ACTN</name>
<feature type="compositionally biased region" description="Basic and acidic residues" evidence="1">
    <location>
        <begin position="82"/>
        <end position="93"/>
    </location>
</feature>
<dbReference type="AlphaFoldDB" id="A0A6G4U804"/>
<organism evidence="3 4">
    <name type="scientific">Streptomyces coryli</name>
    <dbReference type="NCBI Taxonomy" id="1128680"/>
    <lineage>
        <taxon>Bacteria</taxon>
        <taxon>Bacillati</taxon>
        <taxon>Actinomycetota</taxon>
        <taxon>Actinomycetes</taxon>
        <taxon>Kitasatosporales</taxon>
        <taxon>Streptomycetaceae</taxon>
        <taxon>Streptomyces</taxon>
    </lineage>
</organism>
<keyword evidence="2" id="KW-0472">Membrane</keyword>
<evidence type="ECO:0000313" key="4">
    <source>
        <dbReference type="Proteomes" id="UP000481583"/>
    </source>
</evidence>